<sequence length="291" mass="34376">MFSHYVKTHLEDFIEDVYLKAGILTPDQLTIDEVSYRLNIWVHYAKVSSRALESAQGMYSMFLDNRLTPMRQKLDFFHELCHLLRHAGNQMLMPRSFTQAQEYEADMFVMYATMPYFMLTELDIPTIHNDATNYISTMFNVPWQLAKRRVDQILRRHFEGKLMSRNTMNSYLEVNTKNQESLSSGSPRIYAYYDPTHYTDEPSQLLIYLDYWTLTSMGEYEIPLDEDFKKIELEDPQSHNFRPISPIDLVCGNESIKINIDRLTRKYGVHSQTFVLQMHDLKTLLNEVSNF</sequence>
<dbReference type="RefSeq" id="WP_095267117.1">
    <property type="nucleotide sequence ID" value="NZ_NPBY01000063.1"/>
</dbReference>
<gene>
    <name evidence="2" type="ORF">CHH67_19905</name>
</gene>
<dbReference type="Proteomes" id="UP000215596">
    <property type="component" value="Unassembled WGS sequence"/>
</dbReference>
<dbReference type="AlphaFoldDB" id="A0A268EKR2"/>
<reference evidence="2 3" key="1">
    <citation type="submission" date="2017-07" db="EMBL/GenBank/DDBJ databases">
        <title>Isolation and whole genome analysis of endospore-forming bacteria from heroin.</title>
        <authorList>
            <person name="Kalinowski J."/>
            <person name="Ahrens B."/>
            <person name="Al-Dilaimi A."/>
            <person name="Winkler A."/>
            <person name="Wibberg D."/>
            <person name="Schleenbecker U."/>
            <person name="Ruckert C."/>
            <person name="Wolfel R."/>
            <person name="Grass G."/>
        </authorList>
    </citation>
    <scope>NUCLEOTIDE SEQUENCE [LARGE SCALE GENOMIC DNA]</scope>
    <source>
        <strain evidence="2 3">7537-G1</strain>
    </source>
</reference>
<dbReference type="Pfam" id="PF06114">
    <property type="entry name" value="Peptidase_M78"/>
    <property type="match status" value="1"/>
</dbReference>
<proteinExistence type="predicted"/>
<dbReference type="EMBL" id="NPBY01000063">
    <property type="protein sequence ID" value="PAD73702.1"/>
    <property type="molecule type" value="Genomic_DNA"/>
</dbReference>
<evidence type="ECO:0000313" key="3">
    <source>
        <dbReference type="Proteomes" id="UP000215596"/>
    </source>
</evidence>
<evidence type="ECO:0000259" key="1">
    <source>
        <dbReference type="Pfam" id="PF06114"/>
    </source>
</evidence>
<protein>
    <recommendedName>
        <fullName evidence="1">IrrE N-terminal-like domain-containing protein</fullName>
    </recommendedName>
</protein>
<dbReference type="OrthoDB" id="2417909at2"/>
<dbReference type="InterPro" id="IPR010359">
    <property type="entry name" value="IrrE_HExxH"/>
</dbReference>
<evidence type="ECO:0000313" key="2">
    <source>
        <dbReference type="EMBL" id="PAD73702.1"/>
    </source>
</evidence>
<accession>A0A268EKR2</accession>
<name>A0A268EKR2_9BACL</name>
<organism evidence="2 3">
    <name type="scientific">Paenibacillus campinasensis</name>
    <dbReference type="NCBI Taxonomy" id="66347"/>
    <lineage>
        <taxon>Bacteria</taxon>
        <taxon>Bacillati</taxon>
        <taxon>Bacillota</taxon>
        <taxon>Bacilli</taxon>
        <taxon>Bacillales</taxon>
        <taxon>Paenibacillaceae</taxon>
        <taxon>Paenibacillus</taxon>
    </lineage>
</organism>
<feature type="domain" description="IrrE N-terminal-like" evidence="1">
    <location>
        <begin position="37"/>
        <end position="150"/>
    </location>
</feature>
<comment type="caution">
    <text evidence="2">The sequence shown here is derived from an EMBL/GenBank/DDBJ whole genome shotgun (WGS) entry which is preliminary data.</text>
</comment>